<comment type="caution">
    <text evidence="2">The sequence shown here is derived from an EMBL/GenBank/DDBJ whole genome shotgun (WGS) entry which is preliminary data.</text>
</comment>
<keyword evidence="1" id="KW-0472">Membrane</keyword>
<evidence type="ECO:0008006" key="4">
    <source>
        <dbReference type="Google" id="ProtNLM"/>
    </source>
</evidence>
<dbReference type="EMBL" id="JADBEF010000001">
    <property type="protein sequence ID" value="MBE1562061.1"/>
    <property type="molecule type" value="Genomic_DNA"/>
</dbReference>
<evidence type="ECO:0000313" key="3">
    <source>
        <dbReference type="Proteomes" id="UP000661607"/>
    </source>
</evidence>
<dbReference type="Proteomes" id="UP000661607">
    <property type="component" value="Unassembled WGS sequence"/>
</dbReference>
<organism evidence="2 3">
    <name type="scientific">Nonomuraea africana</name>
    <dbReference type="NCBI Taxonomy" id="46171"/>
    <lineage>
        <taxon>Bacteria</taxon>
        <taxon>Bacillati</taxon>
        <taxon>Actinomycetota</taxon>
        <taxon>Actinomycetes</taxon>
        <taxon>Streptosporangiales</taxon>
        <taxon>Streptosporangiaceae</taxon>
        <taxon>Nonomuraea</taxon>
    </lineage>
</organism>
<dbReference type="PANTHER" id="PTHR39430:SF1">
    <property type="entry name" value="PROTEASE"/>
    <property type="match status" value="1"/>
</dbReference>
<keyword evidence="3" id="KW-1185">Reference proteome</keyword>
<keyword evidence="1" id="KW-0812">Transmembrane</keyword>
<keyword evidence="1" id="KW-1133">Transmembrane helix</keyword>
<dbReference type="PANTHER" id="PTHR39430">
    <property type="entry name" value="MEMBRANE-ASSOCIATED PROTEASE-RELATED"/>
    <property type="match status" value="1"/>
</dbReference>
<evidence type="ECO:0000313" key="2">
    <source>
        <dbReference type="EMBL" id="MBE1562061.1"/>
    </source>
</evidence>
<feature type="transmembrane region" description="Helical" evidence="1">
    <location>
        <begin position="29"/>
        <end position="47"/>
    </location>
</feature>
<evidence type="ECO:0000256" key="1">
    <source>
        <dbReference type="SAM" id="Phobius"/>
    </source>
</evidence>
<feature type="transmembrane region" description="Helical" evidence="1">
    <location>
        <begin position="74"/>
        <end position="92"/>
    </location>
</feature>
<gene>
    <name evidence="2" type="ORF">H4W81_004840</name>
</gene>
<feature type="transmembrane region" description="Helical" evidence="1">
    <location>
        <begin position="98"/>
        <end position="117"/>
    </location>
</feature>
<accession>A0ABR9KJU5</accession>
<reference evidence="2 3" key="1">
    <citation type="submission" date="2020-10" db="EMBL/GenBank/DDBJ databases">
        <title>Sequencing the genomes of 1000 actinobacteria strains.</title>
        <authorList>
            <person name="Klenk H.-P."/>
        </authorList>
    </citation>
    <scope>NUCLEOTIDE SEQUENCE [LARGE SCALE GENOMIC DNA]</scope>
    <source>
        <strain evidence="2 3">DSM 43748</strain>
    </source>
</reference>
<proteinExistence type="predicted"/>
<name>A0ABR9KJU5_9ACTN</name>
<dbReference type="RefSeq" id="WP_192776869.1">
    <property type="nucleotide sequence ID" value="NZ_BAAASY010000034.1"/>
</dbReference>
<protein>
    <recommendedName>
        <fullName evidence="4">CPBP family intramembrane metalloprotease</fullName>
    </recommendedName>
</protein>
<sequence>MRLLKQLVPVAAVAAIGSAGVQAVGRNPYLTLVLGVVTAVLALFVYARMVRRSEHRAPVELAAKGAATTTARGMLIGAGMFAAVILNIAFLGGYRVDGMGSVTGAVAMVGFMAAAAVTEEVVF</sequence>